<dbReference type="Proteomes" id="UP000254866">
    <property type="component" value="Unassembled WGS sequence"/>
</dbReference>
<gene>
    <name evidence="2" type="ORF">BP5553_05785</name>
</gene>
<organism evidence="2 3">
    <name type="scientific">Venustampulla echinocandica</name>
    <dbReference type="NCBI Taxonomy" id="2656787"/>
    <lineage>
        <taxon>Eukaryota</taxon>
        <taxon>Fungi</taxon>
        <taxon>Dikarya</taxon>
        <taxon>Ascomycota</taxon>
        <taxon>Pezizomycotina</taxon>
        <taxon>Leotiomycetes</taxon>
        <taxon>Helotiales</taxon>
        <taxon>Pleuroascaceae</taxon>
        <taxon>Venustampulla</taxon>
    </lineage>
</organism>
<evidence type="ECO:0000313" key="2">
    <source>
        <dbReference type="EMBL" id="RDL36433.1"/>
    </source>
</evidence>
<protein>
    <recommendedName>
        <fullName evidence="4">Zn(2)-C6 fungal-type domain-containing protein</fullName>
    </recommendedName>
</protein>
<feature type="compositionally biased region" description="Polar residues" evidence="1">
    <location>
        <begin position="657"/>
        <end position="667"/>
    </location>
</feature>
<dbReference type="OrthoDB" id="4226666at2759"/>
<feature type="compositionally biased region" description="Polar residues" evidence="1">
    <location>
        <begin position="157"/>
        <end position="167"/>
    </location>
</feature>
<evidence type="ECO:0000256" key="1">
    <source>
        <dbReference type="SAM" id="MobiDB-lite"/>
    </source>
</evidence>
<dbReference type="PANTHER" id="PTHR35392">
    <property type="entry name" value="ZN(II)2CYS6 TRANSCRIPTION FACTOR (EUROFUNG)-RELATED-RELATED"/>
    <property type="match status" value="1"/>
</dbReference>
<keyword evidence="3" id="KW-1185">Reference proteome</keyword>
<feature type="region of interest" description="Disordered" evidence="1">
    <location>
        <begin position="112"/>
        <end position="177"/>
    </location>
</feature>
<feature type="region of interest" description="Disordered" evidence="1">
    <location>
        <begin position="680"/>
        <end position="706"/>
    </location>
</feature>
<reference evidence="2 3" key="1">
    <citation type="journal article" date="2018" name="IMA Fungus">
        <title>IMA Genome-F 9: Draft genome sequence of Annulohypoxylon stygium, Aspergillus mulundensis, Berkeleyomyces basicola (syn. Thielaviopsis basicola), Ceratocystis smalleyi, two Cercospora beticola strains, Coleophoma cylindrospora, Fusarium fracticaudum, Phialophora cf. hyalina, and Morchella septimelata.</title>
        <authorList>
            <person name="Wingfield B.D."/>
            <person name="Bills G.F."/>
            <person name="Dong Y."/>
            <person name="Huang W."/>
            <person name="Nel W.J."/>
            <person name="Swalarsk-Parry B.S."/>
            <person name="Vaghefi N."/>
            <person name="Wilken P.M."/>
            <person name="An Z."/>
            <person name="de Beer Z.W."/>
            <person name="De Vos L."/>
            <person name="Chen L."/>
            <person name="Duong T.A."/>
            <person name="Gao Y."/>
            <person name="Hammerbacher A."/>
            <person name="Kikkert J.R."/>
            <person name="Li Y."/>
            <person name="Li H."/>
            <person name="Li K."/>
            <person name="Li Q."/>
            <person name="Liu X."/>
            <person name="Ma X."/>
            <person name="Naidoo K."/>
            <person name="Pethybridge S.J."/>
            <person name="Sun J."/>
            <person name="Steenkamp E.T."/>
            <person name="van der Nest M.A."/>
            <person name="van Wyk S."/>
            <person name="Wingfield M.J."/>
            <person name="Xiong C."/>
            <person name="Yue Q."/>
            <person name="Zhang X."/>
        </authorList>
    </citation>
    <scope>NUCLEOTIDE SEQUENCE [LARGE SCALE GENOMIC DNA]</scope>
    <source>
        <strain evidence="2 3">BP 5553</strain>
    </source>
</reference>
<evidence type="ECO:0000313" key="3">
    <source>
        <dbReference type="Proteomes" id="UP000254866"/>
    </source>
</evidence>
<dbReference type="AlphaFoldDB" id="A0A370TLM9"/>
<evidence type="ECO:0008006" key="4">
    <source>
        <dbReference type="Google" id="ProtNLM"/>
    </source>
</evidence>
<dbReference type="EMBL" id="NPIC01000004">
    <property type="protein sequence ID" value="RDL36433.1"/>
    <property type="molecule type" value="Genomic_DNA"/>
</dbReference>
<sequence>MSNYSQRLDPKEGELMLRRKVELLEDFLAQGAGGSVMREKRCQALKAKIMCMEANIVRTVPQFYTQAEQFARLYFDQCETFLLWALMLIVATGQVEAARLYLGNPSFLSPNRTNLSSKSSDSSIYDCDPDDNRRASQTSSENPPDFTTIEFNELHPSLSSGTPSPKRSPQLGYESPPLKRIKLGANDQVPCLRCRMLKKKCDSLEQCSHCPQESFDNKNDYWKVLGCIRGGLRELATIFCPDFARSTRRTFRCKSGVLLVIDFNLTKSKVSIGKKRRILHLIQTQSDFAELHHGAWDTNLRTSLCRIAAKPLEPAEANNSPATNSFPCEDYEAPWALLQAVGMDQYYSKPTEYNAFSLFRLGNKFCSDKPAAVEIYLLERLCGFIVSENLTGPPPYDQSKLPCSNTLVLVDMKEDMEDFLCDFERICAGRANLSGDTQMACFYALLVFSITKSLLIDTYCIRAVCDDEYAIEAACDDVSPRKGTRALQINSAYKSLVSLFIWSSKVDVMLPGGSSNSMGSIYNAPAGLSETSTLVHLSGWEELGFKTTKDFLLRLGSIMSPAATYNAFFAQKYFSEAFVTSRPFDHSFEIAGHFSHRIKETATPPSPMKGPPKPPYTIYKFNVSSDPSEREEQEELPDSPSTLSPGPDTHGPGISGDTASDGASNTPKFAAPRLQSFTFVDHGHEASRGGSRRLRGGRRGALDDATSKKAREIRKVGACWNCWVMKVPCSEGHPCDRCKPKARITTHRICNRSPFAAYSDLLFPDGYNSRFTAGVVQLYIHENIAGFSEHALPVEISWIGHRNMELHATPFTLTPHGTAHQSYPGQSSQALGVESLLVGLAPLDIPGAEQDCIRYFESFLDNPANSALIFSNSMPTLSKRVVEAIYCYHHRMQSVNTLLHDTLLHDALLSHLILTAMSQPIKFTATSATSLVEQLKIQCPPSESFSSRMLDRQIKQILYSLNRKIVTRLLGNLERLIRGRKASSWPICFSTIIMLCLSMEQVQIQAWFHASSLKSSAVWRRQLPHEASRLLDELPFSQFSHLFHSIYRTTQVDKGGLNPFRGTIESHHERGFDPTALIMIGSFRTILNDVPLLDGRSQLPDLGQALQPFIKCNSGRLVSKFLAPFISRPGHIDQAKSNSSKQGISPDPAPTHP</sequence>
<dbReference type="PANTHER" id="PTHR35392:SF5">
    <property type="entry name" value="ZN(2)-C6 FUNGAL-TYPE DOMAIN-CONTAINING PROTEIN"/>
    <property type="match status" value="1"/>
</dbReference>
<proteinExistence type="predicted"/>
<accession>A0A370TLM9</accession>
<comment type="caution">
    <text evidence="2">The sequence shown here is derived from an EMBL/GenBank/DDBJ whole genome shotgun (WGS) entry which is preliminary data.</text>
</comment>
<feature type="region of interest" description="Disordered" evidence="1">
    <location>
        <begin position="598"/>
        <end position="668"/>
    </location>
</feature>
<name>A0A370TLM9_9HELO</name>
<dbReference type="GeneID" id="43598634"/>
<feature type="compositionally biased region" description="Pro residues" evidence="1">
    <location>
        <begin position="604"/>
        <end position="615"/>
    </location>
</feature>
<dbReference type="InterPro" id="IPR052973">
    <property type="entry name" value="Fungal_sec-metab_reg_TF"/>
</dbReference>
<dbReference type="RefSeq" id="XP_031869089.1">
    <property type="nucleotide sequence ID" value="XM_032014408.1"/>
</dbReference>
<feature type="region of interest" description="Disordered" evidence="1">
    <location>
        <begin position="1132"/>
        <end position="1153"/>
    </location>
</feature>